<dbReference type="SUPFAM" id="SSF54534">
    <property type="entry name" value="FKBP-like"/>
    <property type="match status" value="1"/>
</dbReference>
<evidence type="ECO:0000313" key="7">
    <source>
        <dbReference type="Proteomes" id="UP001163328"/>
    </source>
</evidence>
<dbReference type="PROSITE" id="PS50059">
    <property type="entry name" value="FKBP_PPIASE"/>
    <property type="match status" value="1"/>
</dbReference>
<evidence type="ECO:0000256" key="2">
    <source>
        <dbReference type="ARBA" id="ARBA00023110"/>
    </source>
</evidence>
<dbReference type="EMBL" id="CP081495">
    <property type="protein sequence ID" value="UYW00471.1"/>
    <property type="molecule type" value="Genomic_DNA"/>
</dbReference>
<keyword evidence="7" id="KW-1185">Reference proteome</keyword>
<name>A0ABY6M023_9FLAO</name>
<evidence type="ECO:0000256" key="3">
    <source>
        <dbReference type="PROSITE-ProRule" id="PRU00277"/>
    </source>
</evidence>
<dbReference type="InterPro" id="IPR001179">
    <property type="entry name" value="PPIase_FKBP_dom"/>
</dbReference>
<protein>
    <recommendedName>
        <fullName evidence="4">Peptidyl-prolyl cis-trans isomerase</fullName>
        <ecNumber evidence="4">5.2.1.8</ecNumber>
    </recommendedName>
</protein>
<keyword evidence="3 4" id="KW-0413">Isomerase</keyword>
<evidence type="ECO:0000313" key="6">
    <source>
        <dbReference type="EMBL" id="UYW00471.1"/>
    </source>
</evidence>
<organism evidence="6 7">
    <name type="scientific">Flavobacterium agricola</name>
    <dbReference type="NCBI Taxonomy" id="2870839"/>
    <lineage>
        <taxon>Bacteria</taxon>
        <taxon>Pseudomonadati</taxon>
        <taxon>Bacteroidota</taxon>
        <taxon>Flavobacteriia</taxon>
        <taxon>Flavobacteriales</taxon>
        <taxon>Flavobacteriaceae</taxon>
        <taxon>Flavobacterium</taxon>
    </lineage>
</organism>
<feature type="domain" description="PPIase FKBP-type" evidence="5">
    <location>
        <begin position="104"/>
        <end position="201"/>
    </location>
</feature>
<gene>
    <name evidence="6" type="ORF">K5I29_07845</name>
</gene>
<evidence type="ECO:0000259" key="5">
    <source>
        <dbReference type="PROSITE" id="PS50059"/>
    </source>
</evidence>
<dbReference type="Gene3D" id="3.10.50.40">
    <property type="match status" value="1"/>
</dbReference>
<accession>A0ABY6M023</accession>
<dbReference type="InterPro" id="IPR046357">
    <property type="entry name" value="PPIase_dom_sf"/>
</dbReference>
<reference evidence="6" key="1">
    <citation type="submission" date="2021-08" db="EMBL/GenBank/DDBJ databases">
        <title>Flavobacterium sp. strain CC-SYL302.</title>
        <authorList>
            <person name="Lin S.-Y."/>
            <person name="Lee T.-H."/>
            <person name="Young C.-C."/>
        </authorList>
    </citation>
    <scope>NUCLEOTIDE SEQUENCE</scope>
    <source>
        <strain evidence="6">CC-SYL302</strain>
    </source>
</reference>
<dbReference type="SUPFAM" id="SSF103647">
    <property type="entry name" value="TSP type-3 repeat"/>
    <property type="match status" value="1"/>
</dbReference>
<keyword evidence="2 3" id="KW-0697">Rotamase</keyword>
<dbReference type="Pfam" id="PF00254">
    <property type="entry name" value="FKBP_C"/>
    <property type="match status" value="1"/>
</dbReference>
<evidence type="ECO:0000256" key="1">
    <source>
        <dbReference type="ARBA" id="ARBA00000971"/>
    </source>
</evidence>
<evidence type="ECO:0000256" key="4">
    <source>
        <dbReference type="RuleBase" id="RU003915"/>
    </source>
</evidence>
<proteinExistence type="inferred from homology"/>
<dbReference type="RefSeq" id="WP_264432235.1">
    <property type="nucleotide sequence ID" value="NZ_CP081495.1"/>
</dbReference>
<dbReference type="Proteomes" id="UP001163328">
    <property type="component" value="Chromosome"/>
</dbReference>
<dbReference type="EC" id="5.2.1.8" evidence="4"/>
<dbReference type="InterPro" id="IPR028974">
    <property type="entry name" value="TSP_type-3_rpt"/>
</dbReference>
<comment type="similarity">
    <text evidence="4">Belongs to the FKBP-type PPIase family.</text>
</comment>
<sequence>MSYTPPRPYDEVYAENIVQIEEYLNNHSINVTKNNNGDVINVVFDSIKDASTVSIMDQTEFPIKVLNFKSKDVTYKIYYLQLDDKPDNIEAFENEEYGNRPSGADAVIATYKGFTLDGKVFDSNELGARFDLTNVVAGWQLIMPKFRSGTSSFASDGTLQFSNYGSGVMFVPSGLGYYNSASAGIPAYAPLIFTFNLNQVFYLDQDNDGIPSRYEFGYNEDGTIIDTDGDGIPNYMDADDDNDGYLTIEEIKINGVVPPFNDILNCEGTTGGLKKHLNPACH</sequence>
<comment type="catalytic activity">
    <reaction evidence="1 3 4">
        <text>[protein]-peptidylproline (omega=180) = [protein]-peptidylproline (omega=0)</text>
        <dbReference type="Rhea" id="RHEA:16237"/>
        <dbReference type="Rhea" id="RHEA-COMP:10747"/>
        <dbReference type="Rhea" id="RHEA-COMP:10748"/>
        <dbReference type="ChEBI" id="CHEBI:83833"/>
        <dbReference type="ChEBI" id="CHEBI:83834"/>
        <dbReference type="EC" id="5.2.1.8"/>
    </reaction>
</comment>